<dbReference type="PROSITE" id="PS51375">
    <property type="entry name" value="PPR"/>
    <property type="match status" value="4"/>
</dbReference>
<keyword evidence="1" id="KW-0677">Repeat</keyword>
<dbReference type="OrthoDB" id="185373at2759"/>
<accession>A0A9D4VE45</accession>
<proteinExistence type="predicted"/>
<dbReference type="Proteomes" id="UP000886520">
    <property type="component" value="Chromosome 3"/>
</dbReference>
<dbReference type="InterPro" id="IPR046960">
    <property type="entry name" value="PPR_At4g14850-like_plant"/>
</dbReference>
<feature type="repeat" description="PPR" evidence="2">
    <location>
        <begin position="260"/>
        <end position="294"/>
    </location>
</feature>
<dbReference type="AlphaFoldDB" id="A0A9D4VE45"/>
<protein>
    <recommendedName>
        <fullName evidence="5">Pentatricopeptide repeat-containing protein</fullName>
    </recommendedName>
</protein>
<organism evidence="3 4">
    <name type="scientific">Adiantum capillus-veneris</name>
    <name type="common">Maidenhair fern</name>
    <dbReference type="NCBI Taxonomy" id="13818"/>
    <lineage>
        <taxon>Eukaryota</taxon>
        <taxon>Viridiplantae</taxon>
        <taxon>Streptophyta</taxon>
        <taxon>Embryophyta</taxon>
        <taxon>Tracheophyta</taxon>
        <taxon>Polypodiopsida</taxon>
        <taxon>Polypodiidae</taxon>
        <taxon>Polypodiales</taxon>
        <taxon>Pteridineae</taxon>
        <taxon>Pteridaceae</taxon>
        <taxon>Vittarioideae</taxon>
        <taxon>Adiantum</taxon>
    </lineage>
</organism>
<reference evidence="3" key="1">
    <citation type="submission" date="2021-01" db="EMBL/GenBank/DDBJ databases">
        <title>Adiantum capillus-veneris genome.</title>
        <authorList>
            <person name="Fang Y."/>
            <person name="Liao Q."/>
        </authorList>
    </citation>
    <scope>NUCLEOTIDE SEQUENCE</scope>
    <source>
        <strain evidence="3">H3</strain>
        <tissue evidence="3">Leaf</tissue>
    </source>
</reference>
<dbReference type="Pfam" id="PF01535">
    <property type="entry name" value="PPR"/>
    <property type="match status" value="4"/>
</dbReference>
<dbReference type="PANTHER" id="PTHR47926">
    <property type="entry name" value="PENTATRICOPEPTIDE REPEAT-CONTAINING PROTEIN"/>
    <property type="match status" value="1"/>
</dbReference>
<sequence length="519" mass="57134">MHRRLVNPYPPLCHAHTARMPNPTCGYALDGASTENSSLDGTDAGNVTCGLGLDTLFDKPQRVVTVSSLLKRIGNAKCHLVGHQVHHHVVECGHGWESLLRNCLMHMYGKCGLVQEAQATFDRLPNHDTFSWNILINVYGRNLGIEHAKRVFNMMPSPNVVSWNVVLALLTMNEQHKQAFDAFARMQIEAVLPNEVTLISVTDACSTFASLKKGKRLHAIVRSAGYECFTIVGTALINMYGTCGHLYTARNIFSTLPCQDVVSWTALIGGLVENGCNEEALECLQNMQSEGVSSNDITFIHAMEACGNMPLLEVGLEIHHAILIMCFDQKIKVRNALIDIYSKCGNLGLALRVFKSTHQRSDVTWNAMIAAFGQHGCGKEALALFWRMQAHSIKPDVITFISVMNACSHVGLVEEGWCLFLHMYDGGYAHEIDHYVCIIDLLGRAGRLDEAEEVVLKCPSGSGLVAWLCLLAACKLHGNAEKGSYAAGQCFKLDQTHSAAYIVLSNIYVDLVFSDLQDL</sequence>
<dbReference type="Pfam" id="PF13041">
    <property type="entry name" value="PPR_2"/>
    <property type="match status" value="3"/>
</dbReference>
<evidence type="ECO:0000256" key="1">
    <source>
        <dbReference type="ARBA" id="ARBA00022737"/>
    </source>
</evidence>
<dbReference type="EMBL" id="JABFUD020000002">
    <property type="protein sequence ID" value="KAI5083757.1"/>
    <property type="molecule type" value="Genomic_DNA"/>
</dbReference>
<dbReference type="InterPro" id="IPR011990">
    <property type="entry name" value="TPR-like_helical_dom_sf"/>
</dbReference>
<evidence type="ECO:0008006" key="5">
    <source>
        <dbReference type="Google" id="ProtNLM"/>
    </source>
</evidence>
<evidence type="ECO:0000256" key="2">
    <source>
        <dbReference type="PROSITE-ProRule" id="PRU00708"/>
    </source>
</evidence>
<name>A0A9D4VE45_ADICA</name>
<feature type="repeat" description="PPR" evidence="2">
    <location>
        <begin position="128"/>
        <end position="162"/>
    </location>
</feature>
<dbReference type="GO" id="GO:0003729">
    <property type="term" value="F:mRNA binding"/>
    <property type="evidence" value="ECO:0007669"/>
    <property type="project" value="UniProtKB-ARBA"/>
</dbReference>
<evidence type="ECO:0000313" key="4">
    <source>
        <dbReference type="Proteomes" id="UP000886520"/>
    </source>
</evidence>
<feature type="repeat" description="PPR" evidence="2">
    <location>
        <begin position="396"/>
        <end position="430"/>
    </location>
</feature>
<dbReference type="InterPro" id="IPR002885">
    <property type="entry name" value="PPR_rpt"/>
</dbReference>
<evidence type="ECO:0000313" key="3">
    <source>
        <dbReference type="EMBL" id="KAI5083757.1"/>
    </source>
</evidence>
<dbReference type="FunFam" id="1.25.40.10:FF:000090">
    <property type="entry name" value="Pentatricopeptide repeat-containing protein, chloroplastic"/>
    <property type="match status" value="1"/>
</dbReference>
<feature type="repeat" description="PPR" evidence="2">
    <location>
        <begin position="361"/>
        <end position="395"/>
    </location>
</feature>
<keyword evidence="4" id="KW-1185">Reference proteome</keyword>
<dbReference type="Gene3D" id="1.25.40.10">
    <property type="entry name" value="Tetratricopeptide repeat domain"/>
    <property type="match status" value="3"/>
</dbReference>
<dbReference type="PANTHER" id="PTHR47926:SF533">
    <property type="entry name" value="DYW DOMAIN-CONTAINING PROTEIN"/>
    <property type="match status" value="1"/>
</dbReference>
<dbReference type="NCBIfam" id="TIGR00756">
    <property type="entry name" value="PPR"/>
    <property type="match status" value="2"/>
</dbReference>
<comment type="caution">
    <text evidence="3">The sequence shown here is derived from an EMBL/GenBank/DDBJ whole genome shotgun (WGS) entry which is preliminary data.</text>
</comment>
<dbReference type="GO" id="GO:0009451">
    <property type="term" value="P:RNA modification"/>
    <property type="evidence" value="ECO:0007669"/>
    <property type="project" value="InterPro"/>
</dbReference>
<dbReference type="FunFam" id="1.25.40.10:FF:000073">
    <property type="entry name" value="Pentatricopeptide repeat-containing protein chloroplastic"/>
    <property type="match status" value="1"/>
</dbReference>
<gene>
    <name evidence="3" type="ORF">GOP47_0003500</name>
</gene>